<dbReference type="GO" id="GO:0016020">
    <property type="term" value="C:membrane"/>
    <property type="evidence" value="ECO:0007669"/>
    <property type="project" value="InterPro"/>
</dbReference>
<dbReference type="EMBL" id="PVEP01000014">
    <property type="protein sequence ID" value="PQV53591.1"/>
    <property type="molecule type" value="Genomic_DNA"/>
</dbReference>
<keyword evidence="4" id="KW-0472">Membrane</keyword>
<keyword evidence="6" id="KW-0449">Lipoprotein</keyword>
<gene>
    <name evidence="7" type="ORF">LX70_03910</name>
</gene>
<keyword evidence="3" id="KW-0732">Signal</keyword>
<proteinExistence type="inferred from homology"/>
<evidence type="ECO:0000313" key="7">
    <source>
        <dbReference type="EMBL" id="PQV53591.1"/>
    </source>
</evidence>
<evidence type="ECO:0000313" key="8">
    <source>
        <dbReference type="Proteomes" id="UP000238338"/>
    </source>
</evidence>
<organism evidence="7 8">
    <name type="scientific">Albidovulum denitrificans</name>
    <dbReference type="NCBI Taxonomy" id="404881"/>
    <lineage>
        <taxon>Bacteria</taxon>
        <taxon>Pseudomonadati</taxon>
        <taxon>Pseudomonadota</taxon>
        <taxon>Alphaproteobacteria</taxon>
        <taxon>Rhodobacterales</taxon>
        <taxon>Paracoccaceae</taxon>
        <taxon>Albidovulum</taxon>
    </lineage>
</organism>
<comment type="similarity">
    <text evidence="1">Belongs to the EcnA/EcnB lipoprotein family.</text>
</comment>
<dbReference type="Pfam" id="PF08085">
    <property type="entry name" value="Entericidin"/>
    <property type="match status" value="1"/>
</dbReference>
<evidence type="ECO:0000256" key="3">
    <source>
        <dbReference type="ARBA" id="ARBA00022729"/>
    </source>
</evidence>
<dbReference type="Proteomes" id="UP000238338">
    <property type="component" value="Unassembled WGS sequence"/>
</dbReference>
<accession>A0A2S8RYI4</accession>
<evidence type="ECO:0000256" key="5">
    <source>
        <dbReference type="ARBA" id="ARBA00023139"/>
    </source>
</evidence>
<dbReference type="PROSITE" id="PS51257">
    <property type="entry name" value="PROKAR_LIPOPROTEIN"/>
    <property type="match status" value="1"/>
</dbReference>
<evidence type="ECO:0000256" key="2">
    <source>
        <dbReference type="ARBA" id="ARBA00022475"/>
    </source>
</evidence>
<reference evidence="7 8" key="1">
    <citation type="submission" date="2018-02" db="EMBL/GenBank/DDBJ databases">
        <title>Genomic Encyclopedia of Archaeal and Bacterial Type Strains, Phase II (KMG-II): from individual species to whole genera.</title>
        <authorList>
            <person name="Goeker M."/>
        </authorList>
    </citation>
    <scope>NUCLEOTIDE SEQUENCE [LARGE SCALE GENOMIC DNA]</scope>
    <source>
        <strain evidence="7 8">DSM 18921</strain>
    </source>
</reference>
<sequence>MTRIAVLLTALLALGACETIKGAGQDIESAGQVIQDEAAETQADM</sequence>
<evidence type="ECO:0000256" key="4">
    <source>
        <dbReference type="ARBA" id="ARBA00023136"/>
    </source>
</evidence>
<dbReference type="InterPro" id="IPR012556">
    <property type="entry name" value="Entericidin"/>
</dbReference>
<keyword evidence="5" id="KW-0564">Palmitate</keyword>
<dbReference type="AlphaFoldDB" id="A0A2S8RYI4"/>
<protein>
    <submittedName>
        <fullName evidence="7">Entericidin EcnA/B family protein</fullName>
    </submittedName>
</protein>
<dbReference type="RefSeq" id="WP_105516457.1">
    <property type="nucleotide sequence ID" value="NZ_PVEP01000014.1"/>
</dbReference>
<name>A0A2S8RYI4_9RHOB</name>
<comment type="caution">
    <text evidence="7">The sequence shown here is derived from an EMBL/GenBank/DDBJ whole genome shotgun (WGS) entry which is preliminary data.</text>
</comment>
<evidence type="ECO:0000256" key="6">
    <source>
        <dbReference type="ARBA" id="ARBA00023288"/>
    </source>
</evidence>
<keyword evidence="8" id="KW-1185">Reference proteome</keyword>
<dbReference type="GO" id="GO:0009636">
    <property type="term" value="P:response to toxic substance"/>
    <property type="evidence" value="ECO:0007669"/>
    <property type="project" value="InterPro"/>
</dbReference>
<keyword evidence="2" id="KW-1003">Cell membrane</keyword>
<evidence type="ECO:0000256" key="1">
    <source>
        <dbReference type="ARBA" id="ARBA00010296"/>
    </source>
</evidence>